<organism evidence="1 2">
    <name type="scientific">Microbacterium jejuense</name>
    <dbReference type="NCBI Taxonomy" id="1263637"/>
    <lineage>
        <taxon>Bacteria</taxon>
        <taxon>Bacillati</taxon>
        <taxon>Actinomycetota</taxon>
        <taxon>Actinomycetes</taxon>
        <taxon>Micrococcales</taxon>
        <taxon>Microbacteriaceae</taxon>
        <taxon>Microbacterium</taxon>
    </lineage>
</organism>
<name>A0ABS7HMM8_9MICO</name>
<dbReference type="RefSeq" id="WP_220300206.1">
    <property type="nucleotide sequence ID" value="NZ_JAEUAW010000004.1"/>
</dbReference>
<dbReference type="Proteomes" id="UP001196843">
    <property type="component" value="Unassembled WGS sequence"/>
</dbReference>
<comment type="caution">
    <text evidence="1">The sequence shown here is derived from an EMBL/GenBank/DDBJ whole genome shotgun (WGS) entry which is preliminary data.</text>
</comment>
<sequence>MDEQKSAPQEAPRSGWLWKFVALISGAPPIAVYGAEEEVEQERADRRAG</sequence>
<reference evidence="1 2" key="1">
    <citation type="journal article" date="2021" name="MBio">
        <title>Poor Competitiveness of Bradyrhizobium in Pigeon Pea Root Colonization in Indian Soils.</title>
        <authorList>
            <person name="Chalasani D."/>
            <person name="Basu A."/>
            <person name="Pullabhotla S.V.S.R.N."/>
            <person name="Jorrin B."/>
            <person name="Neal A.L."/>
            <person name="Poole P.S."/>
            <person name="Podile A.R."/>
            <person name="Tkacz A."/>
        </authorList>
    </citation>
    <scope>NUCLEOTIDE SEQUENCE [LARGE SCALE GENOMIC DNA]</scope>
    <source>
        <strain evidence="1 2">HU14</strain>
    </source>
</reference>
<dbReference type="EMBL" id="JAEUAW010000004">
    <property type="protein sequence ID" value="MBW9093492.1"/>
    <property type="molecule type" value="Genomic_DNA"/>
</dbReference>
<evidence type="ECO:0000313" key="1">
    <source>
        <dbReference type="EMBL" id="MBW9093492.1"/>
    </source>
</evidence>
<keyword evidence="2" id="KW-1185">Reference proteome</keyword>
<protein>
    <submittedName>
        <fullName evidence="1">Uncharacterized protein</fullName>
    </submittedName>
</protein>
<evidence type="ECO:0000313" key="2">
    <source>
        <dbReference type="Proteomes" id="UP001196843"/>
    </source>
</evidence>
<accession>A0ABS7HMM8</accession>
<gene>
    <name evidence="1" type="ORF">JNB62_07350</name>
</gene>
<proteinExistence type="predicted"/>